<evidence type="ECO:0000259" key="1">
    <source>
        <dbReference type="Pfam" id="PF14687"/>
    </source>
</evidence>
<evidence type="ECO:0000313" key="2">
    <source>
        <dbReference type="EMBL" id="PXF44709.1"/>
    </source>
</evidence>
<dbReference type="PANTHER" id="PTHR31596:SF10">
    <property type="entry name" value="DUF4460 DOMAIN-CONTAINING PROTEIN"/>
    <property type="match status" value="1"/>
</dbReference>
<reference evidence="2 3" key="1">
    <citation type="journal article" date="2018" name="Mol. Biol. Evol.">
        <title>Analysis of the draft genome of the red seaweed Gracilariopsis chorda provides insights into genome size evolution in Rhodophyta.</title>
        <authorList>
            <person name="Lee J."/>
            <person name="Yang E.C."/>
            <person name="Graf L."/>
            <person name="Yang J.H."/>
            <person name="Qiu H."/>
            <person name="Zel Zion U."/>
            <person name="Chan C.X."/>
            <person name="Stephens T.G."/>
            <person name="Weber A.P.M."/>
            <person name="Boo G.H."/>
            <person name="Boo S.M."/>
            <person name="Kim K.M."/>
            <person name="Shin Y."/>
            <person name="Jung M."/>
            <person name="Lee S.J."/>
            <person name="Yim H.S."/>
            <person name="Lee J.H."/>
            <person name="Bhattacharya D."/>
            <person name="Yoon H.S."/>
        </authorList>
    </citation>
    <scope>NUCLEOTIDE SEQUENCE [LARGE SCALE GENOMIC DNA]</scope>
    <source>
        <strain evidence="2 3">SKKU-2015</strain>
        <tissue evidence="2">Whole body</tissue>
    </source>
</reference>
<organism evidence="2 3">
    <name type="scientific">Gracilariopsis chorda</name>
    <dbReference type="NCBI Taxonomy" id="448386"/>
    <lineage>
        <taxon>Eukaryota</taxon>
        <taxon>Rhodophyta</taxon>
        <taxon>Florideophyceae</taxon>
        <taxon>Rhodymeniophycidae</taxon>
        <taxon>Gracilariales</taxon>
        <taxon>Gracilariaceae</taxon>
        <taxon>Gracilariopsis</taxon>
    </lineage>
</organism>
<dbReference type="AlphaFoldDB" id="A0A2V3IRI2"/>
<name>A0A2V3IRI2_9FLOR</name>
<dbReference type="InterPro" id="IPR027986">
    <property type="entry name" value="TCAIM"/>
</dbReference>
<protein>
    <recommendedName>
        <fullName evidence="1">DUF4460 domain-containing protein</fullName>
    </recommendedName>
</protein>
<comment type="caution">
    <text evidence="2">The sequence shown here is derived from an EMBL/GenBank/DDBJ whole genome shotgun (WGS) entry which is preliminary data.</text>
</comment>
<gene>
    <name evidence="2" type="ORF">BWQ96_05566</name>
</gene>
<dbReference type="EMBL" id="NBIV01000083">
    <property type="protein sequence ID" value="PXF44709.1"/>
    <property type="molecule type" value="Genomic_DNA"/>
</dbReference>
<dbReference type="InterPro" id="IPR028031">
    <property type="entry name" value="DUF4460"/>
</dbReference>
<accession>A0A2V3IRI2</accession>
<keyword evidence="3" id="KW-1185">Reference proteome</keyword>
<dbReference type="Pfam" id="PF14687">
    <property type="entry name" value="DUF4460"/>
    <property type="match status" value="1"/>
</dbReference>
<dbReference type="OrthoDB" id="4238at2759"/>
<sequence>MLRSFSSVPNPHAKLRELKRHVLRLYKHIHPDRLGRFPRQRAVNENSFQILQSAIDRHFDRVEARPSTPPPAPQPAQKLTFFAHGSAGDKKPDRHNLTKAVIHMHESRLGHALVSLFKELGLEPPPQNVIPSTVAGLEGMQFSSLRELIMYARRVEMESITKKNQAAADVVQRRIDDEVAVTRLALQRSRGVQIVLGTGLPVKLERLFRRLSRTIRSARNVDLSTSVIELDGGCEVELNTSGTFPFIKLGACATEDAWVEALASEQVRAAAKTGQAFASELQEKEAALAQTIGVRLVMHDFQLMRGGQWDMNKRDASDNLDVHLTGSGLLRRYQSVLRCCASSADTDIGVVPVDGISSLALMFTEGSGFHADVEQGVLRVGIDDDIDKIMETLKTHGVYVSSMYERKMIHAQNEEKRLSVVRRALGIPSIRRVEEVSDRDWDTALTKLKNDSGRLREVFDGTPVVIGTQARLLRDSGEVEIPYDYDQWLPI</sequence>
<evidence type="ECO:0000313" key="3">
    <source>
        <dbReference type="Proteomes" id="UP000247409"/>
    </source>
</evidence>
<proteinExistence type="predicted"/>
<dbReference type="Proteomes" id="UP000247409">
    <property type="component" value="Unassembled WGS sequence"/>
</dbReference>
<feature type="domain" description="DUF4460" evidence="1">
    <location>
        <begin position="17"/>
        <end position="118"/>
    </location>
</feature>
<dbReference type="PANTHER" id="PTHR31596">
    <property type="entry name" value="T-CELL ACTIVATION INHIBITOR, MITOCHONDRIAL"/>
    <property type="match status" value="1"/>
</dbReference>